<dbReference type="GO" id="GO:0009277">
    <property type="term" value="C:fungal-type cell wall"/>
    <property type="evidence" value="ECO:0007669"/>
    <property type="project" value="InterPro"/>
</dbReference>
<evidence type="ECO:0000313" key="7">
    <source>
        <dbReference type="EMBL" id="TFK48963.1"/>
    </source>
</evidence>
<dbReference type="Proteomes" id="UP000305948">
    <property type="component" value="Unassembled WGS sequence"/>
</dbReference>
<keyword evidence="8" id="KW-1185">Reference proteome</keyword>
<dbReference type="InterPro" id="IPR001338">
    <property type="entry name" value="Class_I_Hydrophobin"/>
</dbReference>
<keyword evidence="5 6" id="KW-1015">Disulfide bond</keyword>
<evidence type="ECO:0000313" key="8">
    <source>
        <dbReference type="Proteomes" id="UP000305948"/>
    </source>
</evidence>
<dbReference type="GO" id="GO:0005199">
    <property type="term" value="F:structural constituent of cell wall"/>
    <property type="evidence" value="ECO:0007669"/>
    <property type="project" value="InterPro"/>
</dbReference>
<keyword evidence="6" id="KW-0732">Signal</keyword>
<evidence type="ECO:0000256" key="3">
    <source>
        <dbReference type="ARBA" id="ARBA00022512"/>
    </source>
</evidence>
<dbReference type="CDD" id="cd23507">
    <property type="entry name" value="hydrophobin_I"/>
    <property type="match status" value="1"/>
</dbReference>
<comment type="subcellular location">
    <subcellularLocation>
        <location evidence="1 6">Secreted</location>
        <location evidence="1 6">Cell wall</location>
    </subcellularLocation>
</comment>
<sequence length="115" mass="11352">MYSVLTKIIAFVSFLVLAFAAPMPGATEPTTSQCNTGALQCCQSTQDAGSDGHTAITGLLGVAADLLNLPIGLDCSPITGGGIGSGATCAAVPVCCQDNSSSFVSVGCLPLNLIG</sequence>
<dbReference type="OrthoDB" id="4225815at2759"/>
<feature type="signal peptide" evidence="6">
    <location>
        <begin position="1"/>
        <end position="20"/>
    </location>
</feature>
<dbReference type="SMART" id="SM00075">
    <property type="entry name" value="HYDRO"/>
    <property type="match status" value="1"/>
</dbReference>
<keyword evidence="3 6" id="KW-0134">Cell wall</keyword>
<comment type="similarity">
    <text evidence="2 6">Belongs to the fungal hydrophobin family.</text>
</comment>
<reference evidence="7 8" key="1">
    <citation type="journal article" date="2019" name="Nat. Ecol. Evol.">
        <title>Megaphylogeny resolves global patterns of mushroom evolution.</title>
        <authorList>
            <person name="Varga T."/>
            <person name="Krizsan K."/>
            <person name="Foldi C."/>
            <person name="Dima B."/>
            <person name="Sanchez-Garcia M."/>
            <person name="Sanchez-Ramirez S."/>
            <person name="Szollosi G.J."/>
            <person name="Szarkandi J.G."/>
            <person name="Papp V."/>
            <person name="Albert L."/>
            <person name="Andreopoulos W."/>
            <person name="Angelini C."/>
            <person name="Antonin V."/>
            <person name="Barry K.W."/>
            <person name="Bougher N.L."/>
            <person name="Buchanan P."/>
            <person name="Buyck B."/>
            <person name="Bense V."/>
            <person name="Catcheside P."/>
            <person name="Chovatia M."/>
            <person name="Cooper J."/>
            <person name="Damon W."/>
            <person name="Desjardin D."/>
            <person name="Finy P."/>
            <person name="Geml J."/>
            <person name="Haridas S."/>
            <person name="Hughes K."/>
            <person name="Justo A."/>
            <person name="Karasinski D."/>
            <person name="Kautmanova I."/>
            <person name="Kiss B."/>
            <person name="Kocsube S."/>
            <person name="Kotiranta H."/>
            <person name="LaButti K.M."/>
            <person name="Lechner B.E."/>
            <person name="Liimatainen K."/>
            <person name="Lipzen A."/>
            <person name="Lukacs Z."/>
            <person name="Mihaltcheva S."/>
            <person name="Morgado L.N."/>
            <person name="Niskanen T."/>
            <person name="Noordeloos M.E."/>
            <person name="Ohm R.A."/>
            <person name="Ortiz-Santana B."/>
            <person name="Ovrebo C."/>
            <person name="Racz N."/>
            <person name="Riley R."/>
            <person name="Savchenko A."/>
            <person name="Shiryaev A."/>
            <person name="Soop K."/>
            <person name="Spirin V."/>
            <person name="Szebenyi C."/>
            <person name="Tomsovsky M."/>
            <person name="Tulloss R.E."/>
            <person name="Uehling J."/>
            <person name="Grigoriev I.V."/>
            <person name="Vagvolgyi C."/>
            <person name="Papp T."/>
            <person name="Martin F.M."/>
            <person name="Miettinen O."/>
            <person name="Hibbett D.S."/>
            <person name="Nagy L.G."/>
        </authorList>
    </citation>
    <scope>NUCLEOTIDE SEQUENCE [LARGE SCALE GENOMIC DNA]</scope>
    <source>
        <strain evidence="7 8">OMC1185</strain>
    </source>
</reference>
<feature type="chain" id="PRO_5023157814" description="Hydrophobin" evidence="6">
    <location>
        <begin position="21"/>
        <end position="115"/>
    </location>
</feature>
<evidence type="ECO:0000256" key="4">
    <source>
        <dbReference type="ARBA" id="ARBA00022525"/>
    </source>
</evidence>
<dbReference type="STRING" id="5364.A0A5C3MVI4"/>
<evidence type="ECO:0000256" key="1">
    <source>
        <dbReference type="ARBA" id="ARBA00004191"/>
    </source>
</evidence>
<dbReference type="Pfam" id="PF01185">
    <property type="entry name" value="Hydrophobin"/>
    <property type="match status" value="1"/>
</dbReference>
<evidence type="ECO:0000256" key="2">
    <source>
        <dbReference type="ARBA" id="ARBA00010446"/>
    </source>
</evidence>
<keyword evidence="4 6" id="KW-0964">Secreted</keyword>
<protein>
    <recommendedName>
        <fullName evidence="6">Hydrophobin</fullName>
    </recommendedName>
</protein>
<evidence type="ECO:0000256" key="6">
    <source>
        <dbReference type="RuleBase" id="RU365009"/>
    </source>
</evidence>
<dbReference type="EMBL" id="ML213517">
    <property type="protein sequence ID" value="TFK48963.1"/>
    <property type="molecule type" value="Genomic_DNA"/>
</dbReference>
<evidence type="ECO:0000256" key="5">
    <source>
        <dbReference type="ARBA" id="ARBA00023157"/>
    </source>
</evidence>
<organism evidence="7 8">
    <name type="scientific">Heliocybe sulcata</name>
    <dbReference type="NCBI Taxonomy" id="5364"/>
    <lineage>
        <taxon>Eukaryota</taxon>
        <taxon>Fungi</taxon>
        <taxon>Dikarya</taxon>
        <taxon>Basidiomycota</taxon>
        <taxon>Agaricomycotina</taxon>
        <taxon>Agaricomycetes</taxon>
        <taxon>Gloeophyllales</taxon>
        <taxon>Gloeophyllaceae</taxon>
        <taxon>Heliocybe</taxon>
    </lineage>
</organism>
<name>A0A5C3MVI4_9AGAM</name>
<gene>
    <name evidence="7" type="ORF">OE88DRAFT_447031</name>
</gene>
<accession>A0A5C3MVI4</accession>
<proteinExistence type="inferred from homology"/>
<dbReference type="AlphaFoldDB" id="A0A5C3MVI4"/>